<proteinExistence type="predicted"/>
<accession>A0ABR3A1L1</accession>
<evidence type="ECO:0000313" key="1">
    <source>
        <dbReference type="EMBL" id="KAL0067751.1"/>
    </source>
</evidence>
<gene>
    <name evidence="1" type="ORF">AAF712_005191</name>
</gene>
<sequence>MADPEPKGGMIHDIVEWGNKNGAKIAEAYSFNGGWEGWVQVELAMAMKKAFSHDFPGYGITVTREDVVYDNKQRSDLLISTSKAGQHFTNMLELKCETSRVGGASAFRTAVAADCDKVNKGQITAMKYLPCKAWVIAFSVTKDLKDLKVEGVNLQAYPKRIDAKPITITLYYGVKYFRLPKPDSDDEIM</sequence>
<evidence type="ECO:0000313" key="2">
    <source>
        <dbReference type="Proteomes" id="UP001437256"/>
    </source>
</evidence>
<protein>
    <submittedName>
        <fullName evidence="1">Uncharacterized protein</fullName>
    </submittedName>
</protein>
<keyword evidence="2" id="KW-1185">Reference proteome</keyword>
<dbReference type="Proteomes" id="UP001437256">
    <property type="component" value="Unassembled WGS sequence"/>
</dbReference>
<name>A0ABR3A1L1_9AGAR</name>
<organism evidence="1 2">
    <name type="scientific">Marasmius tenuissimus</name>
    <dbReference type="NCBI Taxonomy" id="585030"/>
    <lineage>
        <taxon>Eukaryota</taxon>
        <taxon>Fungi</taxon>
        <taxon>Dikarya</taxon>
        <taxon>Basidiomycota</taxon>
        <taxon>Agaricomycotina</taxon>
        <taxon>Agaricomycetes</taxon>
        <taxon>Agaricomycetidae</taxon>
        <taxon>Agaricales</taxon>
        <taxon>Marasmiineae</taxon>
        <taxon>Marasmiaceae</taxon>
        <taxon>Marasmius</taxon>
    </lineage>
</organism>
<reference evidence="1 2" key="1">
    <citation type="submission" date="2024-05" db="EMBL/GenBank/DDBJ databases">
        <title>A draft genome resource for the thread blight pathogen Marasmius tenuissimus strain MS-2.</title>
        <authorList>
            <person name="Yulfo-Soto G.E."/>
            <person name="Baruah I.K."/>
            <person name="Amoako-Attah I."/>
            <person name="Bukari Y."/>
            <person name="Meinhardt L.W."/>
            <person name="Bailey B.A."/>
            <person name="Cohen S.P."/>
        </authorList>
    </citation>
    <scope>NUCLEOTIDE SEQUENCE [LARGE SCALE GENOMIC DNA]</scope>
    <source>
        <strain evidence="1 2">MS-2</strain>
    </source>
</reference>
<comment type="caution">
    <text evidence="1">The sequence shown here is derived from an EMBL/GenBank/DDBJ whole genome shotgun (WGS) entry which is preliminary data.</text>
</comment>
<dbReference type="EMBL" id="JBBXMP010000023">
    <property type="protein sequence ID" value="KAL0067751.1"/>
    <property type="molecule type" value="Genomic_DNA"/>
</dbReference>